<evidence type="ECO:0000313" key="1">
    <source>
        <dbReference type="EMBL" id="CEK91939.1"/>
    </source>
</evidence>
<dbReference type="AlphaFoldDB" id="A0A0B7BF73"/>
<dbReference type="EMBL" id="HACG01045074">
    <property type="protein sequence ID" value="CEK91939.1"/>
    <property type="molecule type" value="Transcribed_RNA"/>
</dbReference>
<name>A0A0B7BF73_9EUPU</name>
<gene>
    <name evidence="1" type="primary">ORF185688</name>
</gene>
<feature type="non-terminal residue" evidence="1">
    <location>
        <position position="49"/>
    </location>
</feature>
<proteinExistence type="predicted"/>
<organism evidence="1">
    <name type="scientific">Arion vulgaris</name>
    <dbReference type="NCBI Taxonomy" id="1028688"/>
    <lineage>
        <taxon>Eukaryota</taxon>
        <taxon>Metazoa</taxon>
        <taxon>Spiralia</taxon>
        <taxon>Lophotrochozoa</taxon>
        <taxon>Mollusca</taxon>
        <taxon>Gastropoda</taxon>
        <taxon>Heterobranchia</taxon>
        <taxon>Euthyneura</taxon>
        <taxon>Panpulmonata</taxon>
        <taxon>Eupulmonata</taxon>
        <taxon>Stylommatophora</taxon>
        <taxon>Helicina</taxon>
        <taxon>Arionoidea</taxon>
        <taxon>Arionidae</taxon>
        <taxon>Arion</taxon>
    </lineage>
</organism>
<accession>A0A0B7BF73</accession>
<reference evidence="1" key="1">
    <citation type="submission" date="2014-12" db="EMBL/GenBank/DDBJ databases">
        <title>Insight into the proteome of Arion vulgaris.</title>
        <authorList>
            <person name="Aradska J."/>
            <person name="Bulat T."/>
            <person name="Smidak R."/>
            <person name="Sarate P."/>
            <person name="Gangsoo J."/>
            <person name="Sialana F."/>
            <person name="Bilban M."/>
            <person name="Lubec G."/>
        </authorList>
    </citation>
    <scope>NUCLEOTIDE SEQUENCE</scope>
    <source>
        <tissue evidence="1">Skin</tissue>
    </source>
</reference>
<sequence>MLLDVQFHKQEKKCVHIQQATRTIIMHTLQHVMRYSSLSKTILHGTVKA</sequence>
<protein>
    <submittedName>
        <fullName evidence="1">Uncharacterized protein</fullName>
    </submittedName>
</protein>